<evidence type="ECO:0000256" key="1">
    <source>
        <dbReference type="SAM" id="SignalP"/>
    </source>
</evidence>
<dbReference type="EMBL" id="JBHULC010000038">
    <property type="protein sequence ID" value="MFD2523641.1"/>
    <property type="molecule type" value="Genomic_DNA"/>
</dbReference>
<dbReference type="RefSeq" id="WP_340233721.1">
    <property type="nucleotide sequence ID" value="NZ_JBBEWC010000001.1"/>
</dbReference>
<evidence type="ECO:0000313" key="2">
    <source>
        <dbReference type="EMBL" id="MFD2523641.1"/>
    </source>
</evidence>
<keyword evidence="3" id="KW-1185">Reference proteome</keyword>
<comment type="caution">
    <text evidence="2">The sequence shown here is derived from an EMBL/GenBank/DDBJ whole genome shotgun (WGS) entry which is preliminary data.</text>
</comment>
<keyword evidence="1" id="KW-0732">Signal</keyword>
<dbReference type="Proteomes" id="UP001597510">
    <property type="component" value="Unassembled WGS sequence"/>
</dbReference>
<gene>
    <name evidence="2" type="ORF">ACFSR2_22270</name>
</gene>
<protein>
    <submittedName>
        <fullName evidence="2">Uncharacterized protein</fullName>
    </submittedName>
</protein>
<reference evidence="3" key="1">
    <citation type="journal article" date="2019" name="Int. J. Syst. Evol. Microbiol.">
        <title>The Global Catalogue of Microorganisms (GCM) 10K type strain sequencing project: providing services to taxonomists for standard genome sequencing and annotation.</title>
        <authorList>
            <consortium name="The Broad Institute Genomics Platform"/>
            <consortium name="The Broad Institute Genome Sequencing Center for Infectious Disease"/>
            <person name="Wu L."/>
            <person name="Ma J."/>
        </authorList>
    </citation>
    <scope>NUCLEOTIDE SEQUENCE [LARGE SCALE GENOMIC DNA]</scope>
    <source>
        <strain evidence="3">KCTC 52344</strain>
    </source>
</reference>
<evidence type="ECO:0000313" key="3">
    <source>
        <dbReference type="Proteomes" id="UP001597510"/>
    </source>
</evidence>
<organism evidence="2 3">
    <name type="scientific">Emticicia soli</name>
    <dbReference type="NCBI Taxonomy" id="2027878"/>
    <lineage>
        <taxon>Bacteria</taxon>
        <taxon>Pseudomonadati</taxon>
        <taxon>Bacteroidota</taxon>
        <taxon>Cytophagia</taxon>
        <taxon>Cytophagales</taxon>
        <taxon>Leadbetterellaceae</taxon>
        <taxon>Emticicia</taxon>
    </lineage>
</organism>
<proteinExistence type="predicted"/>
<feature type="chain" id="PRO_5045064902" evidence="1">
    <location>
        <begin position="23"/>
        <end position="70"/>
    </location>
</feature>
<feature type="signal peptide" evidence="1">
    <location>
        <begin position="1"/>
        <end position="22"/>
    </location>
</feature>
<accession>A0ABW5JFP6</accession>
<name>A0ABW5JFP6_9BACT</name>
<sequence>MKKLAVLFLISILAITPEFSQAATFGSETTVSVKKETGKGRRKKSGSYRKKKGFMWGLFKGKNQCDCPKH</sequence>